<keyword evidence="3 5" id="KW-0251">Elongation factor</keyword>
<dbReference type="SUPFAM" id="SSF54713">
    <property type="entry name" value="Elongation factor Ts (EF-Ts), dimerisation domain"/>
    <property type="match status" value="1"/>
</dbReference>
<dbReference type="AlphaFoldDB" id="A0A0G0VQY7"/>
<comment type="function">
    <text evidence="5">Associates with the EF-Tu.GDP complex and induces the exchange of GDP to GTP. It remains bound to the aminoacyl-tRNA.EF-Tu.GTP complex up to the GTP hydrolysis stage on the ribosome.</text>
</comment>
<feature type="domain" description="Translation elongation factor EFTs/EF1B dimerisation" evidence="6">
    <location>
        <begin position="72"/>
        <end position="150"/>
    </location>
</feature>
<reference evidence="7 8" key="1">
    <citation type="journal article" date="2015" name="Nature">
        <title>rRNA introns, odd ribosomes, and small enigmatic genomes across a large radiation of phyla.</title>
        <authorList>
            <person name="Brown C.T."/>
            <person name="Hug L.A."/>
            <person name="Thomas B.C."/>
            <person name="Sharon I."/>
            <person name="Castelle C.J."/>
            <person name="Singh A."/>
            <person name="Wilkins M.J."/>
            <person name="Williams K.H."/>
            <person name="Banfield J.F."/>
        </authorList>
    </citation>
    <scope>NUCLEOTIDE SEQUENCE [LARGE SCALE GENOMIC DNA]</scope>
</reference>
<dbReference type="NCBIfam" id="TIGR00116">
    <property type="entry name" value="tsf"/>
    <property type="match status" value="1"/>
</dbReference>
<dbReference type="Gene3D" id="3.30.479.20">
    <property type="entry name" value="Elongation factor Ts, dimerisation domain"/>
    <property type="match status" value="1"/>
</dbReference>
<dbReference type="Proteomes" id="UP000033947">
    <property type="component" value="Unassembled WGS sequence"/>
</dbReference>
<dbReference type="PATRIC" id="fig|1619123.3.peg.263"/>
<keyword evidence="5" id="KW-0963">Cytoplasm</keyword>
<dbReference type="Pfam" id="PF00889">
    <property type="entry name" value="EF_TS"/>
    <property type="match status" value="1"/>
</dbReference>
<dbReference type="SUPFAM" id="SSF46934">
    <property type="entry name" value="UBA-like"/>
    <property type="match status" value="1"/>
</dbReference>
<evidence type="ECO:0000256" key="2">
    <source>
        <dbReference type="ARBA" id="ARBA00016956"/>
    </source>
</evidence>
<organism evidence="7 8">
    <name type="scientific">candidate division WWE3 bacterium GW2011_GWC2_41_23</name>
    <dbReference type="NCBI Taxonomy" id="1619123"/>
    <lineage>
        <taxon>Bacteria</taxon>
        <taxon>Katanobacteria</taxon>
    </lineage>
</organism>
<dbReference type="PANTHER" id="PTHR11741:SF0">
    <property type="entry name" value="ELONGATION FACTOR TS, MITOCHONDRIAL"/>
    <property type="match status" value="1"/>
</dbReference>
<keyword evidence="4 5" id="KW-0648">Protein biosynthesis</keyword>
<name>A0A0G0VQY7_UNCKA</name>
<dbReference type="InterPro" id="IPR001816">
    <property type="entry name" value="Transl_elong_EFTs/EF1B"/>
</dbReference>
<proteinExistence type="inferred from homology"/>
<gene>
    <name evidence="5" type="primary">tsf</name>
    <name evidence="7" type="ORF">UU55_C0003G0018</name>
</gene>
<dbReference type="GO" id="GO:0005737">
    <property type="term" value="C:cytoplasm"/>
    <property type="evidence" value="ECO:0007669"/>
    <property type="project" value="UniProtKB-SubCell"/>
</dbReference>
<dbReference type="InterPro" id="IPR009060">
    <property type="entry name" value="UBA-like_sf"/>
</dbReference>
<feature type="region of interest" description="Involved in Mg(2+) ion dislocation from EF-Tu" evidence="5">
    <location>
        <begin position="81"/>
        <end position="84"/>
    </location>
</feature>
<evidence type="ECO:0000256" key="1">
    <source>
        <dbReference type="ARBA" id="ARBA00005532"/>
    </source>
</evidence>
<evidence type="ECO:0000256" key="5">
    <source>
        <dbReference type="HAMAP-Rule" id="MF_00050"/>
    </source>
</evidence>
<dbReference type="InterPro" id="IPR018101">
    <property type="entry name" value="Transl_elong_Ts_CS"/>
</dbReference>
<comment type="caution">
    <text evidence="7">The sequence shown here is derived from an EMBL/GenBank/DDBJ whole genome shotgun (WGS) entry which is preliminary data.</text>
</comment>
<evidence type="ECO:0000313" key="7">
    <source>
        <dbReference type="EMBL" id="KKS03304.1"/>
    </source>
</evidence>
<dbReference type="InterPro" id="IPR036402">
    <property type="entry name" value="EF-Ts_dimer_sf"/>
</dbReference>
<dbReference type="EMBL" id="LCBB01000003">
    <property type="protein sequence ID" value="KKS03304.1"/>
    <property type="molecule type" value="Genomic_DNA"/>
</dbReference>
<evidence type="ECO:0000313" key="8">
    <source>
        <dbReference type="Proteomes" id="UP000033947"/>
    </source>
</evidence>
<dbReference type="CDD" id="cd14275">
    <property type="entry name" value="UBA_EF-Ts"/>
    <property type="match status" value="1"/>
</dbReference>
<evidence type="ECO:0000256" key="3">
    <source>
        <dbReference type="ARBA" id="ARBA00022768"/>
    </source>
</evidence>
<dbReference type="PANTHER" id="PTHR11741">
    <property type="entry name" value="ELONGATION FACTOR TS"/>
    <property type="match status" value="1"/>
</dbReference>
<dbReference type="HAMAP" id="MF_00050">
    <property type="entry name" value="EF_Ts"/>
    <property type="match status" value="1"/>
</dbReference>
<dbReference type="FunFam" id="1.10.8.10:FF:000001">
    <property type="entry name" value="Elongation factor Ts"/>
    <property type="match status" value="1"/>
</dbReference>
<dbReference type="InterPro" id="IPR014039">
    <property type="entry name" value="Transl_elong_EFTs/EF1B_dimer"/>
</dbReference>
<comment type="subcellular location">
    <subcellularLocation>
        <location evidence="5">Cytoplasm</location>
    </subcellularLocation>
</comment>
<comment type="similarity">
    <text evidence="1 5">Belongs to the EF-Ts family.</text>
</comment>
<dbReference type="GO" id="GO:0003746">
    <property type="term" value="F:translation elongation factor activity"/>
    <property type="evidence" value="ECO:0007669"/>
    <property type="project" value="UniProtKB-UniRule"/>
</dbReference>
<dbReference type="Gene3D" id="1.10.8.10">
    <property type="entry name" value="DNA helicase RuvA subunit, C-terminal domain"/>
    <property type="match status" value="1"/>
</dbReference>
<dbReference type="PROSITE" id="PS01126">
    <property type="entry name" value="EF_TS_1"/>
    <property type="match status" value="1"/>
</dbReference>
<evidence type="ECO:0000256" key="4">
    <source>
        <dbReference type="ARBA" id="ARBA00022917"/>
    </source>
</evidence>
<evidence type="ECO:0000259" key="6">
    <source>
        <dbReference type="Pfam" id="PF00889"/>
    </source>
</evidence>
<accession>A0A0G0VQY7</accession>
<protein>
    <recommendedName>
        <fullName evidence="2 5">Elongation factor Ts</fullName>
        <shortName evidence="5">EF-Ts</shortName>
    </recommendedName>
</protein>
<sequence>MELNIKDIKNLREETGAGVLEVKQALENFAGDYTKAKEELMKKVGAKAAKKSERVTKDGLIFSYLHAGGRVGTMIYMACETDFVAKTEDFQKLCKEVAMQAATGDYSSVEDLLNDEYIREPSKKISDLLNEVTAKVGEKIELKKFIKYSVGED</sequence>